<evidence type="ECO:0000259" key="2">
    <source>
        <dbReference type="Pfam" id="PF05232"/>
    </source>
</evidence>
<dbReference type="Pfam" id="PF05232">
    <property type="entry name" value="BTP"/>
    <property type="match status" value="2"/>
</dbReference>
<keyword evidence="4" id="KW-1185">Reference proteome</keyword>
<proteinExistence type="predicted"/>
<keyword evidence="1" id="KW-1133">Transmembrane helix</keyword>
<reference evidence="3 4" key="1">
    <citation type="submission" date="2024-03" db="EMBL/GenBank/DDBJ databases">
        <title>Novel species of the genus Variovorax.</title>
        <authorList>
            <person name="Liu Q."/>
            <person name="Xin Y.-H."/>
        </authorList>
    </citation>
    <scope>NUCLEOTIDE SEQUENCE [LARGE SCALE GENOMIC DNA]</scope>
    <source>
        <strain evidence="3 4">KACC 18900</strain>
    </source>
</reference>
<evidence type="ECO:0000313" key="3">
    <source>
        <dbReference type="EMBL" id="MEJ8845115.1"/>
    </source>
</evidence>
<dbReference type="InterPro" id="IPR007896">
    <property type="entry name" value="BTP_bacteria"/>
</dbReference>
<comment type="caution">
    <text evidence="3">The sequence shown here is derived from an EMBL/GenBank/DDBJ whole genome shotgun (WGS) entry which is preliminary data.</text>
</comment>
<keyword evidence="1" id="KW-0812">Transmembrane</keyword>
<feature type="domain" description="Chlorhexidine efflux transporter" evidence="2">
    <location>
        <begin position="3"/>
        <end position="65"/>
    </location>
</feature>
<evidence type="ECO:0000256" key="1">
    <source>
        <dbReference type="SAM" id="Phobius"/>
    </source>
</evidence>
<dbReference type="InterPro" id="IPR058208">
    <property type="entry name" value="PACE"/>
</dbReference>
<feature type="transmembrane region" description="Helical" evidence="1">
    <location>
        <begin position="80"/>
        <end position="100"/>
    </location>
</feature>
<protein>
    <submittedName>
        <fullName evidence="3">PACE efflux transporter</fullName>
    </submittedName>
</protein>
<name>A0ABU8WC82_9BURK</name>
<dbReference type="EMBL" id="JBBKZT010000001">
    <property type="protein sequence ID" value="MEJ8845115.1"/>
    <property type="molecule type" value="Genomic_DNA"/>
</dbReference>
<accession>A0ABU8WC82</accession>
<dbReference type="NCBIfam" id="NF033664">
    <property type="entry name" value="PACE_transport"/>
    <property type="match status" value="1"/>
</dbReference>
<gene>
    <name evidence="3" type="ORF">WKW82_00530</name>
</gene>
<dbReference type="RefSeq" id="WP_340340301.1">
    <property type="nucleotide sequence ID" value="NZ_JBBKZT010000001.1"/>
</dbReference>
<dbReference type="Proteomes" id="UP001385892">
    <property type="component" value="Unassembled WGS sequence"/>
</dbReference>
<feature type="transmembrane region" description="Helical" evidence="1">
    <location>
        <begin position="7"/>
        <end position="28"/>
    </location>
</feature>
<feature type="transmembrane region" description="Helical" evidence="1">
    <location>
        <begin position="106"/>
        <end position="128"/>
    </location>
</feature>
<keyword evidence="1" id="KW-0472">Membrane</keyword>
<organism evidence="3 4">
    <name type="scientific">Variovorax rhizosphaerae</name>
    <dbReference type="NCBI Taxonomy" id="1836200"/>
    <lineage>
        <taxon>Bacteria</taxon>
        <taxon>Pseudomonadati</taxon>
        <taxon>Pseudomonadota</taxon>
        <taxon>Betaproteobacteria</taxon>
        <taxon>Burkholderiales</taxon>
        <taxon>Comamonadaceae</taxon>
        <taxon>Variovorax</taxon>
    </lineage>
</organism>
<sequence length="146" mass="16197">MQGIQRKVVYFSLYEGLAIVSSSIGLSWMSGEHLASSGPLAMSMSAVALAWNFFFTLGFERWESRQTTSGRSIKRRVAHAIGFEGGLIALLAPLVAWWLGVSLWEAFVMDLVLSVYFLVYTFAFNWGFDRIFGLPTSALGRQAQTA</sequence>
<evidence type="ECO:0000313" key="4">
    <source>
        <dbReference type="Proteomes" id="UP001385892"/>
    </source>
</evidence>
<feature type="transmembrane region" description="Helical" evidence="1">
    <location>
        <begin position="40"/>
        <end position="59"/>
    </location>
</feature>
<feature type="domain" description="Chlorhexidine efflux transporter" evidence="2">
    <location>
        <begin position="71"/>
        <end position="133"/>
    </location>
</feature>